<dbReference type="Pfam" id="PF00067">
    <property type="entry name" value="p450"/>
    <property type="match status" value="2"/>
</dbReference>
<dbReference type="InterPro" id="IPR002397">
    <property type="entry name" value="Cyt_P450_B"/>
</dbReference>
<keyword evidence="4 7" id="KW-0560">Oxidoreductase</keyword>
<protein>
    <submittedName>
        <fullName evidence="8">Cytochrome P450</fullName>
    </submittedName>
</protein>
<evidence type="ECO:0000313" key="8">
    <source>
        <dbReference type="EMBL" id="MBK1786588.1"/>
    </source>
</evidence>
<dbReference type="GO" id="GO:0016705">
    <property type="term" value="F:oxidoreductase activity, acting on paired donors, with incorporation or reduction of molecular oxygen"/>
    <property type="evidence" value="ECO:0007669"/>
    <property type="project" value="InterPro"/>
</dbReference>
<evidence type="ECO:0000256" key="1">
    <source>
        <dbReference type="ARBA" id="ARBA00010617"/>
    </source>
</evidence>
<gene>
    <name evidence="8" type="ORF">JHE00_19850</name>
</gene>
<dbReference type="InterPro" id="IPR017972">
    <property type="entry name" value="Cyt_P450_CS"/>
</dbReference>
<proteinExistence type="inferred from homology"/>
<dbReference type="CDD" id="cd11029">
    <property type="entry name" value="CYP107-like"/>
    <property type="match status" value="1"/>
</dbReference>
<dbReference type="EMBL" id="JAENJH010000004">
    <property type="protein sequence ID" value="MBK1786588.1"/>
    <property type="molecule type" value="Genomic_DNA"/>
</dbReference>
<dbReference type="Gene3D" id="1.10.630.10">
    <property type="entry name" value="Cytochrome P450"/>
    <property type="match status" value="1"/>
</dbReference>
<evidence type="ECO:0000313" key="9">
    <source>
        <dbReference type="Proteomes" id="UP000635245"/>
    </source>
</evidence>
<dbReference type="SUPFAM" id="SSF48264">
    <property type="entry name" value="Cytochrome P450"/>
    <property type="match status" value="1"/>
</dbReference>
<dbReference type="InterPro" id="IPR036396">
    <property type="entry name" value="Cyt_P450_sf"/>
</dbReference>
<sequence length="411" mass="45381">MTETYEPSLLDPELMADPRTGFGELRAKADIWRGRAMDGTPAWYLMRAADVRAVLNDPRFVTGATIDLGSDDRRRALLGSLGVTGELAGYVINLMPDLDGTDHSRLRRLVSSAFTGRRVLELRPRVEEITRRLLDDVEARAAADGGPVDLIEHFAYPLPITVICELVGVPEQDRPMWREWGDALVTLDPDRFAGALRAMVDHTRALVEQRRAEPAEDLISSMLRAQANDGARLSDDELIKMVITLVNTGHETTAHLIGNSLIGLLNHPDQLKLLTEDPNRWPSAVHELVRAWTPVRVTGLRFATEDVTVSGQLIEAGEAVQPVLVSANFDEHEHPDGRDFDVTRRDGPGEGHVGFGAGIHYCLGASLARQETEVALSALFRRFPKLRMDGDAEWVPGPLLIRLTSLPVRLG</sequence>
<dbReference type="GO" id="GO:0005506">
    <property type="term" value="F:iron ion binding"/>
    <property type="evidence" value="ECO:0007669"/>
    <property type="project" value="InterPro"/>
</dbReference>
<dbReference type="FunFam" id="1.10.630.10:FF:000018">
    <property type="entry name" value="Cytochrome P450 monooxygenase"/>
    <property type="match status" value="1"/>
</dbReference>
<dbReference type="InterPro" id="IPR001128">
    <property type="entry name" value="Cyt_P450"/>
</dbReference>
<dbReference type="Proteomes" id="UP000635245">
    <property type="component" value="Unassembled WGS sequence"/>
</dbReference>
<dbReference type="PROSITE" id="PS00086">
    <property type="entry name" value="CYTOCHROME_P450"/>
    <property type="match status" value="1"/>
</dbReference>
<evidence type="ECO:0000256" key="6">
    <source>
        <dbReference type="ARBA" id="ARBA00023033"/>
    </source>
</evidence>
<keyword evidence="9" id="KW-1185">Reference proteome</keyword>
<dbReference type="AlphaFoldDB" id="A0A934QUJ3"/>
<evidence type="ECO:0000256" key="5">
    <source>
        <dbReference type="ARBA" id="ARBA00023004"/>
    </source>
</evidence>
<comment type="similarity">
    <text evidence="1 7">Belongs to the cytochrome P450 family.</text>
</comment>
<dbReference type="PRINTS" id="PR00359">
    <property type="entry name" value="BP450"/>
</dbReference>
<keyword evidence="3 7" id="KW-0479">Metal-binding</keyword>
<accession>A0A934QUJ3</accession>
<dbReference type="PANTHER" id="PTHR46696">
    <property type="entry name" value="P450, PUTATIVE (EUROFUNG)-RELATED"/>
    <property type="match status" value="1"/>
</dbReference>
<comment type="caution">
    <text evidence="8">The sequence shown here is derived from an EMBL/GenBank/DDBJ whole genome shotgun (WGS) entry which is preliminary data.</text>
</comment>
<keyword evidence="6 7" id="KW-0503">Monooxygenase</keyword>
<evidence type="ECO:0000256" key="2">
    <source>
        <dbReference type="ARBA" id="ARBA00022617"/>
    </source>
</evidence>
<evidence type="ECO:0000256" key="4">
    <source>
        <dbReference type="ARBA" id="ARBA00023002"/>
    </source>
</evidence>
<organism evidence="8 9">
    <name type="scientific">Prauserella cavernicola</name>
    <dbReference type="NCBI Taxonomy" id="2800127"/>
    <lineage>
        <taxon>Bacteria</taxon>
        <taxon>Bacillati</taxon>
        <taxon>Actinomycetota</taxon>
        <taxon>Actinomycetes</taxon>
        <taxon>Pseudonocardiales</taxon>
        <taxon>Pseudonocardiaceae</taxon>
        <taxon>Prauserella</taxon>
    </lineage>
</organism>
<dbReference type="RefSeq" id="WP_200320165.1">
    <property type="nucleotide sequence ID" value="NZ_JAENJH010000004.1"/>
</dbReference>
<name>A0A934QUJ3_9PSEU</name>
<dbReference type="GO" id="GO:0020037">
    <property type="term" value="F:heme binding"/>
    <property type="evidence" value="ECO:0007669"/>
    <property type="project" value="InterPro"/>
</dbReference>
<dbReference type="GO" id="GO:0004497">
    <property type="term" value="F:monooxygenase activity"/>
    <property type="evidence" value="ECO:0007669"/>
    <property type="project" value="UniProtKB-KW"/>
</dbReference>
<reference evidence="8" key="1">
    <citation type="submission" date="2020-12" db="EMBL/GenBank/DDBJ databases">
        <title>Prauserella sp. ASG 168, a novel actinomycete isolated from cave rock.</title>
        <authorList>
            <person name="Suriyachadkun C."/>
        </authorList>
    </citation>
    <scope>NUCLEOTIDE SEQUENCE</scope>
    <source>
        <strain evidence="8">ASG 168</strain>
    </source>
</reference>
<dbReference type="PANTHER" id="PTHR46696:SF1">
    <property type="entry name" value="CYTOCHROME P450 YJIB-RELATED"/>
    <property type="match status" value="1"/>
</dbReference>
<evidence type="ECO:0000256" key="3">
    <source>
        <dbReference type="ARBA" id="ARBA00022723"/>
    </source>
</evidence>
<keyword evidence="5 7" id="KW-0408">Iron</keyword>
<keyword evidence="2 7" id="KW-0349">Heme</keyword>
<evidence type="ECO:0000256" key="7">
    <source>
        <dbReference type="RuleBase" id="RU000461"/>
    </source>
</evidence>